<evidence type="ECO:0000313" key="2">
    <source>
        <dbReference type="Proteomes" id="UP000027466"/>
    </source>
</evidence>
<keyword evidence="2" id="KW-1185">Reference proteome</keyword>
<evidence type="ECO:0008006" key="3">
    <source>
        <dbReference type="Google" id="ProtNLM"/>
    </source>
</evidence>
<protein>
    <recommendedName>
        <fullName evidence="3">DUF1697 domain-containing protein</fullName>
    </recommendedName>
</protein>
<dbReference type="STRING" id="60547.GCA_000751215_01725"/>
<organism evidence="1 2">
    <name type="scientific">Caballeronia glathei</name>
    <dbReference type="NCBI Taxonomy" id="60547"/>
    <lineage>
        <taxon>Bacteria</taxon>
        <taxon>Pseudomonadati</taxon>
        <taxon>Pseudomonadota</taxon>
        <taxon>Betaproteobacteria</taxon>
        <taxon>Burkholderiales</taxon>
        <taxon>Burkholderiaceae</taxon>
        <taxon>Caballeronia</taxon>
    </lineage>
</organism>
<gene>
    <name evidence="1" type="ORF">BG61_23600</name>
</gene>
<name>A0A069PJD7_9BURK</name>
<evidence type="ECO:0000313" key="1">
    <source>
        <dbReference type="EMBL" id="KDR40675.1"/>
    </source>
</evidence>
<dbReference type="PIRSF" id="PIRSF008502">
    <property type="entry name" value="UCP008502"/>
    <property type="match status" value="1"/>
</dbReference>
<sequence>MTVFIALLRAVNVGGTGKLPMKDLAALCADLGFENVRTYIQSGNVVLSSRHAERSVQRKLEEALAAKAGKPVDVMVRSAAEMRAVLDHNPFPDAPPARVAVVFLAHDAPKRLGDDLVIPGGEEVRAAKRELYIHYPDGMGKSRLRLPAALVGTARNINTVGKLAEMAAA</sequence>
<dbReference type="InterPro" id="IPR012545">
    <property type="entry name" value="DUF1697"/>
</dbReference>
<dbReference type="Proteomes" id="UP000027466">
    <property type="component" value="Unassembled WGS sequence"/>
</dbReference>
<reference evidence="1 2" key="1">
    <citation type="submission" date="2014-03" db="EMBL/GenBank/DDBJ databases">
        <title>Draft Genome Sequences of Four Burkholderia Strains.</title>
        <authorList>
            <person name="Liu X.Y."/>
            <person name="Li C.X."/>
            <person name="Xu J.H."/>
        </authorList>
    </citation>
    <scope>NUCLEOTIDE SEQUENCE [LARGE SCALE GENOMIC DNA]</scope>
    <source>
        <strain evidence="1 2">DSM 50014</strain>
    </source>
</reference>
<proteinExistence type="predicted"/>
<dbReference type="PANTHER" id="PTHR36439:SF1">
    <property type="entry name" value="DUF1697 DOMAIN-CONTAINING PROTEIN"/>
    <property type="match status" value="1"/>
</dbReference>
<dbReference type="AlphaFoldDB" id="A0A069PJD7"/>
<dbReference type="RefSeq" id="WP_035928632.1">
    <property type="nucleotide sequence ID" value="NZ_CADFFX010000014.1"/>
</dbReference>
<dbReference type="PANTHER" id="PTHR36439">
    <property type="entry name" value="BLL4334 PROTEIN"/>
    <property type="match status" value="1"/>
</dbReference>
<accession>A0A069PJD7</accession>
<comment type="caution">
    <text evidence="1">The sequence shown here is derived from an EMBL/GenBank/DDBJ whole genome shotgun (WGS) entry which is preliminary data.</text>
</comment>
<dbReference type="EMBL" id="JFHC01000037">
    <property type="protein sequence ID" value="KDR40675.1"/>
    <property type="molecule type" value="Genomic_DNA"/>
</dbReference>
<dbReference type="Pfam" id="PF08002">
    <property type="entry name" value="DUF1697"/>
    <property type="match status" value="1"/>
</dbReference>
<dbReference type="SUPFAM" id="SSF160379">
    <property type="entry name" value="SP0830-like"/>
    <property type="match status" value="1"/>
</dbReference>
<dbReference type="Gene3D" id="3.30.70.1280">
    <property type="entry name" value="SP0830-like domains"/>
    <property type="match status" value="1"/>
</dbReference>